<protein>
    <submittedName>
        <fullName evidence="1">Uncharacterized protein</fullName>
    </submittedName>
</protein>
<gene>
    <name evidence="1" type="primary">ORF114233</name>
</gene>
<dbReference type="EMBL" id="HACG01032347">
    <property type="protein sequence ID" value="CEK79212.1"/>
    <property type="molecule type" value="Transcribed_RNA"/>
</dbReference>
<proteinExistence type="predicted"/>
<sequence length="86" mass="10493">MDMDCFLIISEYMFNILFVHHGDRKCCYRYITLNVEKVPDFDNIQKATDRKLWRYFTVNLQCRDGIWSYLDRKQKMLICHSLVIGY</sequence>
<dbReference type="AlphaFoldDB" id="A0A0B7AEZ7"/>
<name>A0A0B7AEZ7_9EUPU</name>
<evidence type="ECO:0000313" key="1">
    <source>
        <dbReference type="EMBL" id="CEK79212.1"/>
    </source>
</evidence>
<accession>A0A0B7AEZ7</accession>
<reference evidence="1" key="1">
    <citation type="submission" date="2014-12" db="EMBL/GenBank/DDBJ databases">
        <title>Insight into the proteome of Arion vulgaris.</title>
        <authorList>
            <person name="Aradska J."/>
            <person name="Bulat T."/>
            <person name="Smidak R."/>
            <person name="Sarate P."/>
            <person name="Gangsoo J."/>
            <person name="Sialana F."/>
            <person name="Bilban M."/>
            <person name="Lubec G."/>
        </authorList>
    </citation>
    <scope>NUCLEOTIDE SEQUENCE</scope>
    <source>
        <tissue evidence="1">Skin</tissue>
    </source>
</reference>
<organism evidence="1">
    <name type="scientific">Arion vulgaris</name>
    <dbReference type="NCBI Taxonomy" id="1028688"/>
    <lineage>
        <taxon>Eukaryota</taxon>
        <taxon>Metazoa</taxon>
        <taxon>Spiralia</taxon>
        <taxon>Lophotrochozoa</taxon>
        <taxon>Mollusca</taxon>
        <taxon>Gastropoda</taxon>
        <taxon>Heterobranchia</taxon>
        <taxon>Euthyneura</taxon>
        <taxon>Panpulmonata</taxon>
        <taxon>Eupulmonata</taxon>
        <taxon>Stylommatophora</taxon>
        <taxon>Helicina</taxon>
        <taxon>Arionoidea</taxon>
        <taxon>Arionidae</taxon>
        <taxon>Arion</taxon>
    </lineage>
</organism>